<evidence type="ECO:0000256" key="2">
    <source>
        <dbReference type="ARBA" id="ARBA00022801"/>
    </source>
</evidence>
<dbReference type="Gene3D" id="3.30.70.360">
    <property type="match status" value="1"/>
</dbReference>
<dbReference type="EMBL" id="MNTG01000040">
    <property type="protein sequence ID" value="OLA36768.1"/>
    <property type="molecule type" value="Genomic_DNA"/>
</dbReference>
<protein>
    <submittedName>
        <fullName evidence="5">Zn-dependent hydrolase</fullName>
    </submittedName>
</protein>
<comment type="cofactor">
    <cofactor evidence="3">
        <name>Zn(2+)</name>
        <dbReference type="ChEBI" id="CHEBI:29105"/>
    </cofactor>
    <text evidence="3">Binds 2 Zn(2+) ions per subunit.</text>
</comment>
<feature type="binding site" evidence="3">
    <location>
        <position position="79"/>
    </location>
    <ligand>
        <name>Zn(2+)</name>
        <dbReference type="ChEBI" id="CHEBI:29105"/>
        <label>1</label>
    </ligand>
</feature>
<feature type="binding site" evidence="3">
    <location>
        <position position="124"/>
    </location>
    <ligand>
        <name>Zn(2+)</name>
        <dbReference type="ChEBI" id="CHEBI:29105"/>
        <label>2</label>
    </ligand>
</feature>
<evidence type="ECO:0000313" key="5">
    <source>
        <dbReference type="EMBL" id="OLA36768.1"/>
    </source>
</evidence>
<dbReference type="InterPro" id="IPR036264">
    <property type="entry name" value="Bact_exopeptidase_dim_dom"/>
</dbReference>
<dbReference type="InterPro" id="IPR011650">
    <property type="entry name" value="Peptidase_M20_dimer"/>
</dbReference>
<dbReference type="PIRSF" id="PIRSF001235">
    <property type="entry name" value="Amidase_carbamoylase"/>
    <property type="match status" value="1"/>
</dbReference>
<dbReference type="RefSeq" id="WP_303680240.1">
    <property type="nucleotide sequence ID" value="NZ_JAXWYD010000027.1"/>
</dbReference>
<dbReference type="GO" id="GO:0046872">
    <property type="term" value="F:metal ion binding"/>
    <property type="evidence" value="ECO:0007669"/>
    <property type="project" value="UniProtKB-KW"/>
</dbReference>
<evidence type="ECO:0000256" key="3">
    <source>
        <dbReference type="PIRSR" id="PIRSR001235-1"/>
    </source>
</evidence>
<comment type="caution">
    <text evidence="5">The sequence shown here is derived from an EMBL/GenBank/DDBJ whole genome shotgun (WGS) entry which is preliminary data.</text>
</comment>
<gene>
    <name evidence="5" type="ORF">BHW43_08635</name>
</gene>
<feature type="binding site" evidence="3">
    <location>
        <position position="90"/>
    </location>
    <ligand>
        <name>Zn(2+)</name>
        <dbReference type="ChEBI" id="CHEBI:29105"/>
        <label>1</label>
    </ligand>
</feature>
<feature type="binding site" evidence="3">
    <location>
        <position position="90"/>
    </location>
    <ligand>
        <name>Zn(2+)</name>
        <dbReference type="ChEBI" id="CHEBI:29105"/>
        <label>2</label>
    </ligand>
</feature>
<dbReference type="Proteomes" id="UP000186777">
    <property type="component" value="Unassembled WGS sequence"/>
</dbReference>
<evidence type="ECO:0000256" key="1">
    <source>
        <dbReference type="ARBA" id="ARBA00006153"/>
    </source>
</evidence>
<dbReference type="SUPFAM" id="SSF53187">
    <property type="entry name" value="Zn-dependent exopeptidases"/>
    <property type="match status" value="1"/>
</dbReference>
<dbReference type="SUPFAM" id="SSF55031">
    <property type="entry name" value="Bacterial exopeptidase dimerisation domain"/>
    <property type="match status" value="1"/>
</dbReference>
<evidence type="ECO:0000313" key="6">
    <source>
        <dbReference type="Proteomes" id="UP000186777"/>
    </source>
</evidence>
<dbReference type="InterPro" id="IPR010158">
    <property type="entry name" value="Amidase_Cbmase"/>
</dbReference>
<dbReference type="Gene3D" id="3.40.630.10">
    <property type="entry name" value="Zn peptidases"/>
    <property type="match status" value="1"/>
</dbReference>
<dbReference type="AlphaFoldDB" id="A0A1Q6R2Z0"/>
<feature type="binding site" evidence="3">
    <location>
        <position position="381"/>
    </location>
    <ligand>
        <name>Zn(2+)</name>
        <dbReference type="ChEBI" id="CHEBI:29105"/>
        <label>2</label>
    </ligand>
</feature>
<proteinExistence type="inferred from homology"/>
<keyword evidence="2 5" id="KW-0378">Hydrolase</keyword>
<accession>A0A1Q6R2Z0</accession>
<dbReference type="PANTHER" id="PTHR32494">
    <property type="entry name" value="ALLANTOATE DEIMINASE-RELATED"/>
    <property type="match status" value="1"/>
</dbReference>
<keyword evidence="3" id="KW-0862">Zinc</keyword>
<name>A0A1Q6R2Z0_9FIRM</name>
<feature type="domain" description="Peptidase M20 dimerisation" evidence="4">
    <location>
        <begin position="220"/>
        <end position="312"/>
    </location>
</feature>
<feature type="binding site" evidence="3">
    <location>
        <position position="192"/>
    </location>
    <ligand>
        <name>Zn(2+)</name>
        <dbReference type="ChEBI" id="CHEBI:29105"/>
        <label>1</label>
    </ligand>
</feature>
<dbReference type="Pfam" id="PF01546">
    <property type="entry name" value="Peptidase_M20"/>
    <property type="match status" value="1"/>
</dbReference>
<reference evidence="5 6" key="1">
    <citation type="journal article" date="2016" name="Nat. Biotechnol.">
        <title>Measurement of bacterial replication rates in microbial communities.</title>
        <authorList>
            <person name="Brown C.T."/>
            <person name="Olm M.R."/>
            <person name="Thomas B.C."/>
            <person name="Banfield J.F."/>
        </authorList>
    </citation>
    <scope>NUCLEOTIDE SEQUENCE [LARGE SCALE GENOMIC DNA]</scope>
    <source>
        <strain evidence="5">46_33</strain>
    </source>
</reference>
<sequence>MKREQIAKNIVADLKELAALTSDIDGAQRIAWTPTFKKATEWFAQKMQATGAEVWTDAAGNSWAKFAGESEECIVIGSHLDSVPDGGWLDGALGVVAGMGIGAYGLADKKPAKTLYVVGWADEEGVAFGKSCLGSSAVSGIVTSKNVLPLIHQENGRSFSDVWQEYGLDANRIGEAHTAFAKLPVKAYLELHIEQAPLLALAKKSVACVYGVCGCNRQYITFRGQQGHCGSPVALRQDAFIAAAQTTLDLREIALKYDSYCTVGNIEVKPDLTTISPGYCRISLDQRSIKPETMQTIVAEAKAAAQKHAQEGKLTVEFEPIWHAEPILFDEQLVEDCNAAVEEETGARNSMYSAPLHDAVPLNAVVPSVMMFAQSDPGISHCKEENTPQPQLEEAIRAFIRLAEKELRTSFAE</sequence>
<dbReference type="STRING" id="626940.BHW43_08635"/>
<evidence type="ECO:0000259" key="4">
    <source>
        <dbReference type="Pfam" id="PF07687"/>
    </source>
</evidence>
<dbReference type="Pfam" id="PF07687">
    <property type="entry name" value="M20_dimer"/>
    <property type="match status" value="1"/>
</dbReference>
<dbReference type="NCBIfam" id="TIGR01879">
    <property type="entry name" value="hydantase"/>
    <property type="match status" value="1"/>
</dbReference>
<organism evidence="5 6">
    <name type="scientific">Phascolarctobacterium succinatutens</name>
    <dbReference type="NCBI Taxonomy" id="626940"/>
    <lineage>
        <taxon>Bacteria</taxon>
        <taxon>Bacillati</taxon>
        <taxon>Bacillota</taxon>
        <taxon>Negativicutes</taxon>
        <taxon>Acidaminococcales</taxon>
        <taxon>Acidaminococcaceae</taxon>
        <taxon>Phascolarctobacterium</taxon>
    </lineage>
</organism>
<keyword evidence="3" id="KW-0479">Metal-binding</keyword>
<comment type="similarity">
    <text evidence="1">Belongs to the peptidase M20 family.</text>
</comment>
<dbReference type="InterPro" id="IPR002933">
    <property type="entry name" value="Peptidase_M20"/>
</dbReference>
<dbReference type="PANTHER" id="PTHR32494:SF5">
    <property type="entry name" value="ALLANTOATE AMIDOHYDROLASE"/>
    <property type="match status" value="1"/>
</dbReference>
<dbReference type="GO" id="GO:0016813">
    <property type="term" value="F:hydrolase activity, acting on carbon-nitrogen (but not peptide) bonds, in linear amidines"/>
    <property type="evidence" value="ECO:0007669"/>
    <property type="project" value="InterPro"/>
</dbReference>